<dbReference type="EMBL" id="CP126210">
    <property type="protein sequence ID" value="WIA11912.1"/>
    <property type="molecule type" value="Genomic_DNA"/>
</dbReference>
<keyword evidence="2" id="KW-1185">Reference proteome</keyword>
<sequence length="213" mass="24009">MGADLFDRGYLLIANQKDALALRAQAADGNDEPCHNRSCQAIYMDLGATRWEARPNSIGQAWFYRSYEQRSISMDRLLLWEAVPVSPPSAIFAQLPKELFHKYQYFNIPAGTDYSDASHPVRLLKSIAQAADFVAFKLDIDNYAAENSILSSLSSDAAAAALVDEFFLEYHVNFQPMVQLGWAGTVDEKKKLADAFKLFHSLRKLGWRAHSWV</sequence>
<organism evidence="1 2">
    <name type="scientific">Tetradesmus obliquus</name>
    <name type="common">Green alga</name>
    <name type="synonym">Acutodesmus obliquus</name>
    <dbReference type="NCBI Taxonomy" id="3088"/>
    <lineage>
        <taxon>Eukaryota</taxon>
        <taxon>Viridiplantae</taxon>
        <taxon>Chlorophyta</taxon>
        <taxon>core chlorophytes</taxon>
        <taxon>Chlorophyceae</taxon>
        <taxon>CS clade</taxon>
        <taxon>Sphaeropleales</taxon>
        <taxon>Scenedesmaceae</taxon>
        <taxon>Tetradesmus</taxon>
    </lineage>
</organism>
<gene>
    <name evidence="1" type="ORF">OEZ85_011996</name>
</gene>
<evidence type="ECO:0000313" key="2">
    <source>
        <dbReference type="Proteomes" id="UP001244341"/>
    </source>
</evidence>
<protein>
    <submittedName>
        <fullName evidence="1">Uncharacterized protein</fullName>
    </submittedName>
</protein>
<name>A0ABY8TUA6_TETOB</name>
<dbReference type="Proteomes" id="UP001244341">
    <property type="component" value="Chromosome 3b"/>
</dbReference>
<reference evidence="1 2" key="1">
    <citation type="submission" date="2023-05" db="EMBL/GenBank/DDBJ databases">
        <title>A 100% complete, gapless, phased diploid assembly of the Scenedesmus obliquus UTEX 3031 genome.</title>
        <authorList>
            <person name="Biondi T.C."/>
            <person name="Hanschen E.R."/>
            <person name="Kwon T."/>
            <person name="Eng W."/>
            <person name="Kruse C.P.S."/>
            <person name="Koehler S.I."/>
            <person name="Kunde Y."/>
            <person name="Gleasner C.D."/>
            <person name="You Mak K.T."/>
            <person name="Polle J."/>
            <person name="Hovde B.T."/>
            <person name="Starkenburg S.R."/>
        </authorList>
    </citation>
    <scope>NUCLEOTIDE SEQUENCE [LARGE SCALE GENOMIC DNA]</scope>
    <source>
        <strain evidence="1 2">DOE0152z</strain>
    </source>
</reference>
<evidence type="ECO:0000313" key="1">
    <source>
        <dbReference type="EMBL" id="WIA11912.1"/>
    </source>
</evidence>
<proteinExistence type="predicted"/>
<accession>A0ABY8TUA6</accession>